<evidence type="ECO:0000256" key="7">
    <source>
        <dbReference type="ARBA" id="ARBA00023053"/>
    </source>
</evidence>
<name>A0A3N0E0H2_9ACTN</name>
<feature type="region of interest" description="Disordered" evidence="12">
    <location>
        <begin position="1"/>
        <end position="21"/>
    </location>
</feature>
<evidence type="ECO:0000256" key="5">
    <source>
        <dbReference type="ARBA" id="ARBA00022692"/>
    </source>
</evidence>
<dbReference type="Pfam" id="PF06965">
    <property type="entry name" value="Na_H_antiport_1"/>
    <property type="match status" value="1"/>
</dbReference>
<evidence type="ECO:0000256" key="4">
    <source>
        <dbReference type="ARBA" id="ARBA00022475"/>
    </source>
</evidence>
<dbReference type="GO" id="GO:0006885">
    <property type="term" value="P:regulation of pH"/>
    <property type="evidence" value="ECO:0007669"/>
    <property type="project" value="UniProtKB-UniRule"/>
</dbReference>
<dbReference type="RefSeq" id="WP_123232503.1">
    <property type="nucleotide sequence ID" value="NZ_RJSG01000001.1"/>
</dbReference>
<accession>A0A3N0E0H2</accession>
<evidence type="ECO:0000313" key="13">
    <source>
        <dbReference type="EMBL" id="RNL81300.1"/>
    </source>
</evidence>
<feature type="transmembrane region" description="Helical" evidence="11">
    <location>
        <begin position="273"/>
        <end position="292"/>
    </location>
</feature>
<keyword evidence="9 11" id="KW-0472">Membrane</keyword>
<evidence type="ECO:0000256" key="8">
    <source>
        <dbReference type="ARBA" id="ARBA00023065"/>
    </source>
</evidence>
<dbReference type="Gene3D" id="1.20.1530.10">
    <property type="entry name" value="Na+/H+ antiporter like domain"/>
    <property type="match status" value="1"/>
</dbReference>
<dbReference type="GO" id="GO:0015385">
    <property type="term" value="F:sodium:proton antiporter activity"/>
    <property type="evidence" value="ECO:0007669"/>
    <property type="project" value="UniProtKB-UniRule"/>
</dbReference>
<feature type="transmembrane region" description="Helical" evidence="11">
    <location>
        <begin position="104"/>
        <end position="128"/>
    </location>
</feature>
<comment type="subcellular location">
    <subcellularLocation>
        <location evidence="1">Cell inner membrane</location>
        <topology evidence="1">Multi-pass membrane protein</topology>
    </subcellularLocation>
    <subcellularLocation>
        <location evidence="11">Cell membrane</location>
        <topology evidence="11">Multi-pass membrane protein</topology>
    </subcellularLocation>
</comment>
<dbReference type="Proteomes" id="UP000277094">
    <property type="component" value="Unassembled WGS sequence"/>
</dbReference>
<feature type="transmembrane region" description="Helical" evidence="11">
    <location>
        <begin position="375"/>
        <end position="395"/>
    </location>
</feature>
<dbReference type="EMBL" id="RJSG01000001">
    <property type="protein sequence ID" value="RNL81300.1"/>
    <property type="molecule type" value="Genomic_DNA"/>
</dbReference>
<dbReference type="GO" id="GO:0005886">
    <property type="term" value="C:plasma membrane"/>
    <property type="evidence" value="ECO:0007669"/>
    <property type="project" value="UniProtKB-SubCell"/>
</dbReference>
<proteinExistence type="inferred from homology"/>
<comment type="catalytic activity">
    <reaction evidence="11">
        <text>Na(+)(in) + 2 H(+)(out) = Na(+)(out) + 2 H(+)(in)</text>
        <dbReference type="Rhea" id="RHEA:29251"/>
        <dbReference type="ChEBI" id="CHEBI:15378"/>
        <dbReference type="ChEBI" id="CHEBI:29101"/>
    </reaction>
</comment>
<evidence type="ECO:0000313" key="14">
    <source>
        <dbReference type="Proteomes" id="UP000277094"/>
    </source>
</evidence>
<dbReference type="PANTHER" id="PTHR30341:SF0">
    <property type="entry name" value="NA(+)_H(+) ANTIPORTER NHAA"/>
    <property type="match status" value="1"/>
</dbReference>
<keyword evidence="6 11" id="KW-1133">Transmembrane helix</keyword>
<feature type="transmembrane region" description="Helical" evidence="11">
    <location>
        <begin position="35"/>
        <end position="54"/>
    </location>
</feature>
<keyword evidence="14" id="KW-1185">Reference proteome</keyword>
<keyword evidence="5 11" id="KW-0812">Transmembrane</keyword>
<evidence type="ECO:0000256" key="9">
    <source>
        <dbReference type="ARBA" id="ARBA00023136"/>
    </source>
</evidence>
<evidence type="ECO:0000256" key="1">
    <source>
        <dbReference type="ARBA" id="ARBA00004429"/>
    </source>
</evidence>
<dbReference type="PANTHER" id="PTHR30341">
    <property type="entry name" value="SODIUM ION/PROTON ANTIPORTER NHAA-RELATED"/>
    <property type="match status" value="1"/>
</dbReference>
<feature type="transmembrane region" description="Helical" evidence="11">
    <location>
        <begin position="345"/>
        <end position="363"/>
    </location>
</feature>
<organism evidence="13 14">
    <name type="scientific">Nocardioides marmorisolisilvae</name>
    <dbReference type="NCBI Taxonomy" id="1542737"/>
    <lineage>
        <taxon>Bacteria</taxon>
        <taxon>Bacillati</taxon>
        <taxon>Actinomycetota</taxon>
        <taxon>Actinomycetes</taxon>
        <taxon>Propionibacteriales</taxon>
        <taxon>Nocardioidaceae</taxon>
        <taxon>Nocardioides</taxon>
    </lineage>
</organism>
<feature type="transmembrane region" description="Helical" evidence="11">
    <location>
        <begin position="171"/>
        <end position="191"/>
    </location>
</feature>
<gene>
    <name evidence="11 13" type="primary">nhaA</name>
    <name evidence="13" type="ORF">EFL95_02785</name>
</gene>
<evidence type="ECO:0000256" key="2">
    <source>
        <dbReference type="ARBA" id="ARBA00022448"/>
    </source>
</evidence>
<evidence type="ECO:0000256" key="6">
    <source>
        <dbReference type="ARBA" id="ARBA00022989"/>
    </source>
</evidence>
<comment type="function">
    <text evidence="11">Na(+)/H(+) antiporter that extrudes sodium in exchange for external protons.</text>
</comment>
<dbReference type="OrthoDB" id="117402at2"/>
<keyword evidence="2 11" id="KW-0813">Transport</keyword>
<keyword evidence="3 11" id="KW-0050">Antiport</keyword>
<feature type="transmembrane region" description="Helical" evidence="11">
    <location>
        <begin position="140"/>
        <end position="164"/>
    </location>
</feature>
<keyword evidence="10 11" id="KW-0739">Sodium transport</keyword>
<keyword evidence="8 11" id="KW-0406">Ion transport</keyword>
<dbReference type="InterPro" id="IPR023171">
    <property type="entry name" value="Na/H_antiporter_dom_sf"/>
</dbReference>
<protein>
    <recommendedName>
        <fullName evidence="11">Na(+)/H(+) antiporter NhaA</fullName>
    </recommendedName>
    <alternativeName>
        <fullName evidence="11">Sodium/proton antiporter NhaA</fullName>
    </alternativeName>
</protein>
<feature type="transmembrane region" description="Helical" evidence="11">
    <location>
        <begin position="304"/>
        <end position="324"/>
    </location>
</feature>
<evidence type="ECO:0000256" key="3">
    <source>
        <dbReference type="ARBA" id="ARBA00022449"/>
    </source>
</evidence>
<comment type="similarity">
    <text evidence="11">Belongs to the NhaA Na(+)/H(+) (TC 2.A.33) antiporter family.</text>
</comment>
<comment type="caution">
    <text evidence="13">The sequence shown here is derived from an EMBL/GenBank/DDBJ whole genome shotgun (WGS) entry which is preliminary data.</text>
</comment>
<evidence type="ECO:0000256" key="12">
    <source>
        <dbReference type="SAM" id="MobiDB-lite"/>
    </source>
</evidence>
<dbReference type="InterPro" id="IPR004670">
    <property type="entry name" value="NhaA"/>
</dbReference>
<feature type="transmembrane region" description="Helical" evidence="11">
    <location>
        <begin position="197"/>
        <end position="213"/>
    </location>
</feature>
<reference evidence="13 14" key="1">
    <citation type="submission" date="2018-11" db="EMBL/GenBank/DDBJ databases">
        <authorList>
            <person name="Li F."/>
        </authorList>
    </citation>
    <scope>NUCLEOTIDE SEQUENCE [LARGE SCALE GENOMIC DNA]</scope>
    <source>
        <strain evidence="13 14">KIS18-7</strain>
    </source>
</reference>
<dbReference type="AlphaFoldDB" id="A0A3N0E0H2"/>
<keyword evidence="4 11" id="KW-1003">Cell membrane</keyword>
<evidence type="ECO:0000256" key="10">
    <source>
        <dbReference type="ARBA" id="ARBA00023201"/>
    </source>
</evidence>
<dbReference type="HAMAP" id="MF_01844">
    <property type="entry name" value="NhaA"/>
    <property type="match status" value="1"/>
</dbReference>
<evidence type="ECO:0000256" key="11">
    <source>
        <dbReference type="HAMAP-Rule" id="MF_01844"/>
    </source>
</evidence>
<dbReference type="NCBIfam" id="TIGR00773">
    <property type="entry name" value="NhaA"/>
    <property type="match status" value="1"/>
</dbReference>
<sequence>MSAESSRSDDGPSTWPHEHDESERRFVGDLLRSETVGGVIALLAAAAAVLWINLDAHSYTSFRHTDLGPLDLEHWAADGALTVFFFVAGLELKREFLLGSLRRPADAAVPVVAAVCGVAVPAGVYLLVNGLSSKASADLGGWAIPAATDIAFALAVLAVVGSALPSSLRAFLLTLAVVDDLVVIVIIALVYTDSLDLAALTGAVAVLAAYWLCQRQRFTSPVIYLPLAVGAWWLVHESGVHATIAGVVLGLLTRTLPDDGEEHPPAARLEHRIAPISSALAVPFFALMSAGVEIHGAGELARQPVVIGIVAGLVLGKPVGILLGSWAVTRFTRAELDAALSWRDLVGLAVLGGVGFTVSLLVSDLSFAGTLAEEAKTGVLVGSVLTALLGAALLGRRNRHHRD</sequence>
<keyword evidence="7 11" id="KW-0915">Sodium</keyword>